<dbReference type="Proteomes" id="UP000030528">
    <property type="component" value="Unassembled WGS sequence"/>
</dbReference>
<evidence type="ECO:0000313" key="2">
    <source>
        <dbReference type="EMBL" id="KGX92994.1"/>
    </source>
</evidence>
<gene>
    <name evidence="2" type="ORF">N781_14070</name>
</gene>
<dbReference type="eggNOG" id="COG1670">
    <property type="taxonomic scope" value="Bacteria"/>
</dbReference>
<feature type="domain" description="N-acetyltransferase" evidence="1">
    <location>
        <begin position="2"/>
        <end position="150"/>
    </location>
</feature>
<dbReference type="CDD" id="cd04301">
    <property type="entry name" value="NAT_SF"/>
    <property type="match status" value="1"/>
</dbReference>
<dbReference type="InterPro" id="IPR016181">
    <property type="entry name" value="Acyl_CoA_acyltransferase"/>
</dbReference>
<name>A0A0A5GM23_9BACI</name>
<dbReference type="STRING" id="1385510.GCA_000425205_01646"/>
<dbReference type="GO" id="GO:0016747">
    <property type="term" value="F:acyltransferase activity, transferring groups other than amino-acyl groups"/>
    <property type="evidence" value="ECO:0007669"/>
    <property type="project" value="InterPro"/>
</dbReference>
<keyword evidence="3" id="KW-1185">Reference proteome</keyword>
<dbReference type="PROSITE" id="PS51186">
    <property type="entry name" value="GNAT"/>
    <property type="match status" value="1"/>
</dbReference>
<dbReference type="InterPro" id="IPR000182">
    <property type="entry name" value="GNAT_dom"/>
</dbReference>
<keyword evidence="2" id="KW-0808">Transferase</keyword>
<comment type="caution">
    <text evidence="2">The sequence shown here is derived from an EMBL/GenBank/DDBJ whole genome shotgun (WGS) entry which is preliminary data.</text>
</comment>
<evidence type="ECO:0000259" key="1">
    <source>
        <dbReference type="PROSITE" id="PS51186"/>
    </source>
</evidence>
<dbReference type="SUPFAM" id="SSF55729">
    <property type="entry name" value="Acyl-CoA N-acyltransferases (Nat)"/>
    <property type="match status" value="1"/>
</dbReference>
<dbReference type="Gene3D" id="3.40.630.30">
    <property type="match status" value="1"/>
</dbReference>
<organism evidence="2 3">
    <name type="scientific">Pontibacillus halophilus JSM 076056 = DSM 19796</name>
    <dbReference type="NCBI Taxonomy" id="1385510"/>
    <lineage>
        <taxon>Bacteria</taxon>
        <taxon>Bacillati</taxon>
        <taxon>Bacillota</taxon>
        <taxon>Bacilli</taxon>
        <taxon>Bacillales</taxon>
        <taxon>Bacillaceae</taxon>
        <taxon>Pontibacillus</taxon>
    </lineage>
</organism>
<dbReference type="EMBL" id="AVPE01000004">
    <property type="protein sequence ID" value="KGX92994.1"/>
    <property type="molecule type" value="Genomic_DNA"/>
</dbReference>
<reference evidence="2 3" key="1">
    <citation type="submission" date="2013-08" db="EMBL/GenBank/DDBJ databases">
        <authorList>
            <person name="Huang J."/>
            <person name="Wang G."/>
        </authorList>
    </citation>
    <scope>NUCLEOTIDE SEQUENCE [LARGE SCALE GENOMIC DNA]</scope>
    <source>
        <strain evidence="2 3">JSM 076056</strain>
    </source>
</reference>
<accession>A0A0A5GM23</accession>
<protein>
    <submittedName>
        <fullName evidence="2">Spermidine acetyltransferase</fullName>
    </submittedName>
</protein>
<evidence type="ECO:0000313" key="3">
    <source>
        <dbReference type="Proteomes" id="UP000030528"/>
    </source>
</evidence>
<dbReference type="AlphaFoldDB" id="A0A0A5GM23"/>
<dbReference type="RefSeq" id="WP_026800071.1">
    <property type="nucleotide sequence ID" value="NZ_AULI01000006.1"/>
</dbReference>
<sequence length="150" mass="17664">MIKLWPVTKNNWEDCVLLKVTEEQQKWIASNVLSLAQYQFLGEFKAMGIYHGREMIGFAMYGVDEEDGQLWLYRFMIDVQYQRQGYGREALTLIMEDLRKWAMKLNQQEVTLSHDPENVGAASFFYQFGFHPTGEMKYGERVLSCSLFKH</sequence>
<dbReference type="Pfam" id="PF00583">
    <property type="entry name" value="Acetyltransf_1"/>
    <property type="match status" value="1"/>
</dbReference>
<proteinExistence type="predicted"/>